<evidence type="ECO:0000256" key="1">
    <source>
        <dbReference type="ARBA" id="ARBA00004571"/>
    </source>
</evidence>
<proteinExistence type="inferred from homology"/>
<evidence type="ECO:0000256" key="7">
    <source>
        <dbReference type="PROSITE-ProRule" id="PRU01360"/>
    </source>
</evidence>
<dbReference type="InterPro" id="IPR023997">
    <property type="entry name" value="TonB-dep_OMP_SusC/RagA_CS"/>
</dbReference>
<dbReference type="Pfam" id="PF07715">
    <property type="entry name" value="Plug"/>
    <property type="match status" value="1"/>
</dbReference>
<evidence type="ECO:0000256" key="2">
    <source>
        <dbReference type="ARBA" id="ARBA00022448"/>
    </source>
</evidence>
<reference evidence="8" key="2">
    <citation type="submission" date="2021-09" db="EMBL/GenBank/DDBJ databases">
        <authorList>
            <person name="Gilroy R."/>
        </authorList>
    </citation>
    <scope>NUCLEOTIDE SEQUENCE</scope>
    <source>
        <strain evidence="8">4100</strain>
    </source>
</reference>
<keyword evidence="4 7" id="KW-0812">Transmembrane</keyword>
<organism evidence="8 9">
    <name type="scientific">Candidatus Amulumruptor caecigallinarius</name>
    <dbReference type="NCBI Taxonomy" id="2109911"/>
    <lineage>
        <taxon>Bacteria</taxon>
        <taxon>Pseudomonadati</taxon>
        <taxon>Bacteroidota</taxon>
        <taxon>Bacteroidia</taxon>
        <taxon>Bacteroidales</taxon>
        <taxon>Muribaculaceae</taxon>
        <taxon>Candidatus Amulumruptor</taxon>
    </lineage>
</organism>
<gene>
    <name evidence="8" type="ORF">K8V47_04885</name>
</gene>
<dbReference type="InterPro" id="IPR012910">
    <property type="entry name" value="Plug_dom"/>
</dbReference>
<evidence type="ECO:0000313" key="8">
    <source>
        <dbReference type="EMBL" id="HJE39075.1"/>
    </source>
</evidence>
<dbReference type="Pfam" id="PF13715">
    <property type="entry name" value="CarbopepD_reg_2"/>
    <property type="match status" value="1"/>
</dbReference>
<dbReference type="SUPFAM" id="SSF49464">
    <property type="entry name" value="Carboxypeptidase regulatory domain-like"/>
    <property type="match status" value="1"/>
</dbReference>
<dbReference type="InterPro" id="IPR037066">
    <property type="entry name" value="Plug_dom_sf"/>
</dbReference>
<keyword evidence="8" id="KW-0675">Receptor</keyword>
<evidence type="ECO:0000256" key="6">
    <source>
        <dbReference type="ARBA" id="ARBA00023237"/>
    </source>
</evidence>
<dbReference type="Gene3D" id="2.170.130.10">
    <property type="entry name" value="TonB-dependent receptor, plug domain"/>
    <property type="match status" value="1"/>
</dbReference>
<dbReference type="InterPro" id="IPR039426">
    <property type="entry name" value="TonB-dep_rcpt-like"/>
</dbReference>
<evidence type="ECO:0000256" key="5">
    <source>
        <dbReference type="ARBA" id="ARBA00023136"/>
    </source>
</evidence>
<evidence type="ECO:0000313" key="9">
    <source>
        <dbReference type="Proteomes" id="UP000711407"/>
    </source>
</evidence>
<dbReference type="NCBIfam" id="TIGR04056">
    <property type="entry name" value="OMP_RagA_SusC"/>
    <property type="match status" value="1"/>
</dbReference>
<comment type="caution">
    <text evidence="8">The sequence shown here is derived from an EMBL/GenBank/DDBJ whole genome shotgun (WGS) entry which is preliminary data.</text>
</comment>
<comment type="subcellular location">
    <subcellularLocation>
        <location evidence="1 7">Cell outer membrane</location>
        <topology evidence="1 7">Multi-pass membrane protein</topology>
    </subcellularLocation>
</comment>
<dbReference type="EMBL" id="DYXT01000028">
    <property type="protein sequence ID" value="HJE39075.1"/>
    <property type="molecule type" value="Genomic_DNA"/>
</dbReference>
<dbReference type="AlphaFoldDB" id="A0A4V1LAI8"/>
<dbReference type="Proteomes" id="UP000711407">
    <property type="component" value="Unassembled WGS sequence"/>
</dbReference>
<keyword evidence="3 7" id="KW-1134">Transmembrane beta strand</keyword>
<dbReference type="InterPro" id="IPR036942">
    <property type="entry name" value="Beta-barrel_TonB_sf"/>
</dbReference>
<evidence type="ECO:0000256" key="3">
    <source>
        <dbReference type="ARBA" id="ARBA00022452"/>
    </source>
</evidence>
<dbReference type="PROSITE" id="PS52016">
    <property type="entry name" value="TONB_DEPENDENT_REC_3"/>
    <property type="match status" value="1"/>
</dbReference>
<keyword evidence="5 7" id="KW-0472">Membrane</keyword>
<dbReference type="SUPFAM" id="SSF56935">
    <property type="entry name" value="Porins"/>
    <property type="match status" value="1"/>
</dbReference>
<dbReference type="GO" id="GO:0009279">
    <property type="term" value="C:cell outer membrane"/>
    <property type="evidence" value="ECO:0007669"/>
    <property type="project" value="UniProtKB-SubCell"/>
</dbReference>
<dbReference type="NCBIfam" id="TIGR04057">
    <property type="entry name" value="SusC_RagA_signa"/>
    <property type="match status" value="1"/>
</dbReference>
<keyword evidence="6 7" id="KW-0998">Cell outer membrane</keyword>
<dbReference type="FunFam" id="2.60.40.1120:FF:000003">
    <property type="entry name" value="Outer membrane protein Omp121"/>
    <property type="match status" value="1"/>
</dbReference>
<comment type="similarity">
    <text evidence="7">Belongs to the TonB-dependent receptor family.</text>
</comment>
<dbReference type="InterPro" id="IPR023996">
    <property type="entry name" value="TonB-dep_OMP_SusC/RagA"/>
</dbReference>
<dbReference type="Gene3D" id="2.60.40.1120">
    <property type="entry name" value="Carboxypeptidase-like, regulatory domain"/>
    <property type="match status" value="1"/>
</dbReference>
<accession>A0A4V1LAI8</accession>
<protein>
    <submittedName>
        <fullName evidence="8">TonB-dependent receptor</fullName>
    </submittedName>
</protein>
<dbReference type="Gene3D" id="2.40.170.20">
    <property type="entry name" value="TonB-dependent receptor, beta-barrel domain"/>
    <property type="match status" value="1"/>
</dbReference>
<name>A0A4V1LAI8_9BACT</name>
<keyword evidence="2 7" id="KW-0813">Transport</keyword>
<sequence length="1008" mass="111451">MKKTLLAMFVALVTCLVSAAASKTTVSGTVVDPSGEPLIGVAVAVVGNNTMGTTTDIDGNFTLADLPENTILRFSYVGYVSQEIKVDNRSHIDVTLSEDNQVLDEVVVIGYGSAKSKDLTAPITVVKGEDIAVTPTSSPMSALTGKVPGVNILNSGTPGESPKVQIRGIGSFSGSEPLYVVDGVFYDNIQFLNNDDIADMSILKDASSAAIYGVKAANGVVIITTKHGRKNMPAKIRYNMYVGFSKATNVLKMANSHEYATMLMEANPDAYKSYLQASIDAYGGNMGDLTFGADTDWYDQLLRTGFVTNHGLTISGGSERATYSLGLNYLYQEGILNSDNSYDRLNFRAQVDYDATNWLKVGFNGVFGKSKQVLPNNAAWETAFNMPQIMPVMNTTENPSVFPEQYASPQALGFGSNFRNPVATADYYNSQNDTYQALTNFFAQFTILPEKLDFRTSYGYDFSSIKGKTVVEPYFVSTEQQANTSSLTKSRTQYNKWVWDNVLTYKDRVGKHSFGAMVGYSMRQDSYDFLEGTVNGIPTGKPEYEYITQGDPDTSRASDDGTRYRSQSIFGRFNYDFDSRYLLMVTMRADGSSKYQEKWGYFPSVGAAWNISNESFMKGQKWADYLKLRASWGRLGNDNVDASDGFASITTGMDASGVFGNNILPGYQNTTYFSWLKWEVVSETNVGFAYSALNSRLNVDFDYFYRLTSNAVISPLLPFSTQTLAGNYGKISNQGVDLSINWSDKVSDFSYTAGFNMSTLRNRVKDLGGPSAIFGGKTVNIVGERMNSFYGYKVIGVYQTPEQCAADPIAVANNLQPGDFIYEDVNNDGVIDGSDRQTLGSYLPSLTYGFHFGFQWKGFDFDIATYGQHGAKLFNRKRQLRYAQANYNFDHDQYANRWTGPGSTNEYPSAAALTRSWNVNSSATSTNSYFVESADFFRVQNITIGYTFRNIKMGSYTMPSLRVYANADRPFSFFSANAFSPELSDPEGWDTQVYPLSSTWTLGVQIDF</sequence>
<evidence type="ECO:0000256" key="4">
    <source>
        <dbReference type="ARBA" id="ARBA00022692"/>
    </source>
</evidence>
<reference evidence="8" key="1">
    <citation type="journal article" date="2021" name="PeerJ">
        <title>Extensive microbial diversity within the chicken gut microbiome revealed by metagenomics and culture.</title>
        <authorList>
            <person name="Gilroy R."/>
            <person name="Ravi A."/>
            <person name="Getino M."/>
            <person name="Pursley I."/>
            <person name="Horton D.L."/>
            <person name="Alikhan N.F."/>
            <person name="Baker D."/>
            <person name="Gharbi K."/>
            <person name="Hall N."/>
            <person name="Watson M."/>
            <person name="Adriaenssens E.M."/>
            <person name="Foster-Nyarko E."/>
            <person name="Jarju S."/>
            <person name="Secka A."/>
            <person name="Antonio M."/>
            <person name="Oren A."/>
            <person name="Chaudhuri R.R."/>
            <person name="La Ragione R."/>
            <person name="Hildebrand F."/>
            <person name="Pallen M.J."/>
        </authorList>
    </citation>
    <scope>NUCLEOTIDE SEQUENCE</scope>
    <source>
        <strain evidence="8">4100</strain>
    </source>
</reference>
<dbReference type="InterPro" id="IPR008969">
    <property type="entry name" value="CarboxyPept-like_regulatory"/>
</dbReference>